<feature type="region of interest" description="Disordered" evidence="1">
    <location>
        <begin position="1"/>
        <end position="21"/>
    </location>
</feature>
<dbReference type="Pfam" id="PF13707">
    <property type="entry name" value="RloB"/>
    <property type="match status" value="1"/>
</dbReference>
<dbReference type="KEGG" id="rva:Rvan_1460"/>
<protein>
    <recommendedName>
        <fullName evidence="4">RloB domain-containing protein</fullName>
    </recommendedName>
</protein>
<dbReference type="Proteomes" id="UP000001399">
    <property type="component" value="Chromosome"/>
</dbReference>
<reference evidence="3" key="1">
    <citation type="journal article" date="2011" name="J. Bacteriol.">
        <title>Genome sequences of eight morphologically diverse alphaproteobacteria.</title>
        <authorList>
            <consortium name="US DOE Joint Genome Institute"/>
            <person name="Brown P.J."/>
            <person name="Kysela D.T."/>
            <person name="Buechlein A."/>
            <person name="Hemmerich C."/>
            <person name="Brun Y.V."/>
        </authorList>
    </citation>
    <scope>NUCLEOTIDE SEQUENCE [LARGE SCALE GENOMIC DNA]</scope>
    <source>
        <strain evidence="3">ATCC 17100 / ATH 3.1.1 / DSM 162 / LMG 4299</strain>
    </source>
</reference>
<organism evidence="2 3">
    <name type="scientific">Rhodomicrobium vannielii (strain ATCC 17100 / DSM 162 / LMG 4299 / NCIMB 10020 / ATH 3.1.1)</name>
    <dbReference type="NCBI Taxonomy" id="648757"/>
    <lineage>
        <taxon>Bacteria</taxon>
        <taxon>Pseudomonadati</taxon>
        <taxon>Pseudomonadota</taxon>
        <taxon>Alphaproteobacteria</taxon>
        <taxon>Hyphomicrobiales</taxon>
        <taxon>Hyphomicrobiaceae</taxon>
        <taxon>Rhodomicrobium</taxon>
    </lineage>
</organism>
<dbReference type="STRING" id="648757.Rvan_1460"/>
<evidence type="ECO:0008006" key="4">
    <source>
        <dbReference type="Google" id="ProtNLM"/>
    </source>
</evidence>
<dbReference type="AlphaFoldDB" id="E3I764"/>
<evidence type="ECO:0000313" key="3">
    <source>
        <dbReference type="Proteomes" id="UP000001399"/>
    </source>
</evidence>
<dbReference type="HOGENOM" id="CLU_090993_1_0_5"/>
<evidence type="ECO:0000256" key="1">
    <source>
        <dbReference type="SAM" id="MobiDB-lite"/>
    </source>
</evidence>
<dbReference type="EMBL" id="CP002292">
    <property type="protein sequence ID" value="ADP70715.1"/>
    <property type="molecule type" value="Genomic_DNA"/>
</dbReference>
<dbReference type="eggNOG" id="ENOG5032ZS8">
    <property type="taxonomic scope" value="Bacteria"/>
</dbReference>
<dbReference type="OrthoDB" id="9796523at2"/>
<feature type="compositionally biased region" description="Basic and acidic residues" evidence="1">
    <location>
        <begin position="1"/>
        <end position="12"/>
    </location>
</feature>
<dbReference type="RefSeq" id="WP_013419116.1">
    <property type="nucleotide sequence ID" value="NC_014664.1"/>
</dbReference>
<keyword evidence="3" id="KW-1185">Reference proteome</keyword>
<evidence type="ECO:0000313" key="2">
    <source>
        <dbReference type="EMBL" id="ADP70715.1"/>
    </source>
</evidence>
<dbReference type="InterPro" id="IPR025591">
    <property type="entry name" value="RloB"/>
</dbReference>
<proteinExistence type="predicted"/>
<gene>
    <name evidence="2" type="ordered locus">Rvan_1460</name>
</gene>
<accession>E3I764</accession>
<sequence length="217" mass="25282">MARDNHPRERQARALARKKGTRPPYDRILIVTEGSKTEPIYFEDIRQQNRVPSAHIRIVPGEGTAPIQIVDTAWDLFLKEKAFEWVFAVFDRDEHRTYHEALRRAAALDQSRKNDEGKSIRFIAIPSVPCFELWLLLHFRDVHDFWHRHALIRELRSDLPGYEKGMEGVYERTEPSLAQAVARAQRLKARFSPENGRDPYTSVDEVVSLLRSIRAAR</sequence>
<name>E3I764_RHOVT</name>